<gene>
    <name evidence="13" type="ORF">GDO54_004149</name>
</gene>
<evidence type="ECO:0000256" key="11">
    <source>
        <dbReference type="RuleBase" id="RU363047"/>
    </source>
</evidence>
<evidence type="ECO:0000256" key="5">
    <source>
        <dbReference type="ARBA" id="ARBA00022989"/>
    </source>
</evidence>
<dbReference type="PROSITE" id="PS50262">
    <property type="entry name" value="G_PROTEIN_RECEP_F1_2"/>
    <property type="match status" value="1"/>
</dbReference>
<accession>A0AAV2ZT76</accession>
<proteinExistence type="inferred from homology"/>
<keyword evidence="5 11" id="KW-1133">Transmembrane helix</keyword>
<feature type="transmembrane region" description="Helical" evidence="11">
    <location>
        <begin position="272"/>
        <end position="292"/>
    </location>
</feature>
<evidence type="ECO:0000259" key="12">
    <source>
        <dbReference type="PROSITE" id="PS50262"/>
    </source>
</evidence>
<feature type="transmembrane region" description="Helical" evidence="11">
    <location>
        <begin position="59"/>
        <end position="81"/>
    </location>
</feature>
<evidence type="ECO:0000256" key="8">
    <source>
        <dbReference type="ARBA" id="ARBA00023170"/>
    </source>
</evidence>
<dbReference type="EMBL" id="DYDO01000012">
    <property type="protein sequence ID" value="DBA14872.1"/>
    <property type="molecule type" value="Genomic_DNA"/>
</dbReference>
<dbReference type="PROSITE" id="PS00237">
    <property type="entry name" value="G_PROTEIN_RECEP_F1_1"/>
    <property type="match status" value="1"/>
</dbReference>
<feature type="transmembrane region" description="Helical" evidence="11">
    <location>
        <begin position="25"/>
        <end position="52"/>
    </location>
</feature>
<feature type="transmembrane region" description="Helical" evidence="11">
    <location>
        <begin position="140"/>
        <end position="162"/>
    </location>
</feature>
<feature type="transmembrane region" description="Helical" evidence="11">
    <location>
        <begin position="199"/>
        <end position="226"/>
    </location>
</feature>
<reference evidence="13" key="1">
    <citation type="thesis" date="2020" institute="ProQuest LLC" country="789 East Eisenhower Parkway, Ann Arbor, MI, USA">
        <title>Comparative Genomics and Chromosome Evolution.</title>
        <authorList>
            <person name="Mudd A.B."/>
        </authorList>
    </citation>
    <scope>NUCLEOTIDE SEQUENCE</scope>
    <source>
        <strain evidence="13">1538</strain>
        <tissue evidence="13">Blood</tissue>
    </source>
</reference>
<dbReference type="SUPFAM" id="SSF81321">
    <property type="entry name" value="Family A G protein-coupled receptor-like"/>
    <property type="match status" value="1"/>
</dbReference>
<evidence type="ECO:0000256" key="7">
    <source>
        <dbReference type="ARBA" id="ARBA00023136"/>
    </source>
</evidence>
<keyword evidence="7 11" id="KW-0472">Membrane</keyword>
<dbReference type="PRINTS" id="PR00237">
    <property type="entry name" value="GPCRRHODOPSN"/>
</dbReference>
<comment type="subcellular location">
    <subcellularLocation>
        <location evidence="1 11">Cell membrane</location>
        <topology evidence="1 11">Multi-pass membrane protein</topology>
    </subcellularLocation>
</comment>
<dbReference type="PANTHER" id="PTHR26452">
    <property type="entry name" value="OLFACTORY RECEPTOR"/>
    <property type="match status" value="1"/>
</dbReference>
<evidence type="ECO:0000256" key="2">
    <source>
        <dbReference type="ARBA" id="ARBA00022475"/>
    </source>
</evidence>
<protein>
    <recommendedName>
        <fullName evidence="11">Olfactory receptor</fullName>
    </recommendedName>
</protein>
<dbReference type="Proteomes" id="UP001181693">
    <property type="component" value="Unassembled WGS sequence"/>
</dbReference>
<dbReference type="InterPro" id="IPR017452">
    <property type="entry name" value="GPCR_Rhodpsn_7TM"/>
</dbReference>
<dbReference type="AlphaFoldDB" id="A0AAV2ZT76"/>
<keyword evidence="6 10" id="KW-0297">G-protein coupled receptor</keyword>
<evidence type="ECO:0000256" key="10">
    <source>
        <dbReference type="RuleBase" id="RU000688"/>
    </source>
</evidence>
<evidence type="ECO:0000256" key="4">
    <source>
        <dbReference type="ARBA" id="ARBA00022725"/>
    </source>
</evidence>
<organism evidence="13 14">
    <name type="scientific">Pyxicephalus adspersus</name>
    <name type="common">African bullfrog</name>
    <dbReference type="NCBI Taxonomy" id="30357"/>
    <lineage>
        <taxon>Eukaryota</taxon>
        <taxon>Metazoa</taxon>
        <taxon>Chordata</taxon>
        <taxon>Craniata</taxon>
        <taxon>Vertebrata</taxon>
        <taxon>Euteleostomi</taxon>
        <taxon>Amphibia</taxon>
        <taxon>Batrachia</taxon>
        <taxon>Anura</taxon>
        <taxon>Neobatrachia</taxon>
        <taxon>Ranoidea</taxon>
        <taxon>Pyxicephalidae</taxon>
        <taxon>Pyxicephalinae</taxon>
        <taxon>Pyxicephalus</taxon>
    </lineage>
</organism>
<dbReference type="GO" id="GO:0004984">
    <property type="term" value="F:olfactory receptor activity"/>
    <property type="evidence" value="ECO:0007669"/>
    <property type="project" value="InterPro"/>
</dbReference>
<evidence type="ECO:0000256" key="1">
    <source>
        <dbReference type="ARBA" id="ARBA00004651"/>
    </source>
</evidence>
<keyword evidence="11" id="KW-0716">Sensory transduction</keyword>
<keyword evidence="8 10" id="KW-0675">Receptor</keyword>
<evidence type="ECO:0000256" key="9">
    <source>
        <dbReference type="ARBA" id="ARBA00023224"/>
    </source>
</evidence>
<evidence type="ECO:0000313" key="14">
    <source>
        <dbReference type="Proteomes" id="UP001181693"/>
    </source>
</evidence>
<dbReference type="Gene3D" id="1.20.1070.10">
    <property type="entry name" value="Rhodopsin 7-helix transmembrane proteins"/>
    <property type="match status" value="1"/>
</dbReference>
<comment type="similarity">
    <text evidence="10">Belongs to the G-protein coupled receptor 1 family.</text>
</comment>
<name>A0AAV2ZT76_PYXAD</name>
<dbReference type="PRINTS" id="PR00245">
    <property type="entry name" value="OLFACTORYR"/>
</dbReference>
<keyword evidence="3 10" id="KW-0812">Transmembrane</keyword>
<dbReference type="InterPro" id="IPR050516">
    <property type="entry name" value="Olfactory_GPCR"/>
</dbReference>
<keyword evidence="4 11" id="KW-0552">Olfaction</keyword>
<comment type="caution">
    <text evidence="13">The sequence shown here is derived from an EMBL/GenBank/DDBJ whole genome shotgun (WGS) entry which is preliminary data.</text>
</comment>
<feature type="domain" description="G-protein coupled receptors family 1 profile" evidence="12">
    <location>
        <begin position="41"/>
        <end position="290"/>
    </location>
</feature>
<evidence type="ECO:0000256" key="3">
    <source>
        <dbReference type="ARBA" id="ARBA00022692"/>
    </source>
</evidence>
<dbReference type="GO" id="GO:0004930">
    <property type="term" value="F:G protein-coupled receptor activity"/>
    <property type="evidence" value="ECO:0007669"/>
    <property type="project" value="UniProtKB-KW"/>
</dbReference>
<dbReference type="InterPro" id="IPR000725">
    <property type="entry name" value="Olfact_rcpt"/>
</dbReference>
<feature type="transmembrane region" description="Helical" evidence="11">
    <location>
        <begin position="101"/>
        <end position="120"/>
    </location>
</feature>
<dbReference type="InterPro" id="IPR000276">
    <property type="entry name" value="GPCR_Rhodpsn"/>
</dbReference>
<feature type="transmembrane region" description="Helical" evidence="11">
    <location>
        <begin position="238"/>
        <end position="260"/>
    </location>
</feature>
<dbReference type="CDD" id="cd13954">
    <property type="entry name" value="7tmA_OR"/>
    <property type="match status" value="1"/>
</dbReference>
<keyword evidence="9 10" id="KW-0807">Transducer</keyword>
<dbReference type="FunFam" id="1.20.1070.10:FF:000015">
    <property type="entry name" value="Olfactory receptor"/>
    <property type="match status" value="1"/>
</dbReference>
<dbReference type="Pfam" id="PF13853">
    <property type="entry name" value="7tm_4"/>
    <property type="match status" value="1"/>
</dbReference>
<keyword evidence="14" id="KW-1185">Reference proteome</keyword>
<dbReference type="GO" id="GO:0005886">
    <property type="term" value="C:plasma membrane"/>
    <property type="evidence" value="ECO:0007669"/>
    <property type="project" value="UniProtKB-SubCell"/>
</dbReference>
<keyword evidence="2 11" id="KW-1003">Cell membrane</keyword>
<evidence type="ECO:0000313" key="13">
    <source>
        <dbReference type="EMBL" id="DBA14872.1"/>
    </source>
</evidence>
<evidence type="ECO:0000256" key="6">
    <source>
        <dbReference type="ARBA" id="ARBA00023040"/>
    </source>
</evidence>
<sequence>MENCSNSAGNAFHILAFSTSKTAQYVLITGVLMMYLLTIFGNAIIITLVCLVPQLNTPMYFFLSNLAFADILHVSVTLPKLLSILLTHDNLMSFAACMTQVYFLSLSAVCDIFVLTSMSYDRYVAICKPLQYSSLINKNVCNAITLFIWIMSTLDAGINVIATSLLSFCPPQKIDHFFCELTTLYSISSSDTTSRNILLVFQIILLVSLPFFLIITSYTFIISTILNIQSSKGRHKAFSSCTSHLTTVILFFGPIIILYGKPESEQTKELDKLWSLLYTAVVPMLNPFVYTLRNKDILNTIRNVTRKWKLFFIQLVYRR</sequence>